<dbReference type="GeneID" id="70125276"/>
<reference evidence="2" key="1">
    <citation type="journal article" date="2021" name="Nat. Commun.">
        <title>Genetic determinants of endophytism in the Arabidopsis root mycobiome.</title>
        <authorList>
            <person name="Mesny F."/>
            <person name="Miyauchi S."/>
            <person name="Thiergart T."/>
            <person name="Pickel B."/>
            <person name="Atanasova L."/>
            <person name="Karlsson M."/>
            <person name="Huettel B."/>
            <person name="Barry K.W."/>
            <person name="Haridas S."/>
            <person name="Chen C."/>
            <person name="Bauer D."/>
            <person name="Andreopoulos W."/>
            <person name="Pangilinan J."/>
            <person name="LaButti K."/>
            <person name="Riley R."/>
            <person name="Lipzen A."/>
            <person name="Clum A."/>
            <person name="Drula E."/>
            <person name="Henrissat B."/>
            <person name="Kohler A."/>
            <person name="Grigoriev I.V."/>
            <person name="Martin F.M."/>
            <person name="Hacquard S."/>
        </authorList>
    </citation>
    <scope>NUCLEOTIDE SEQUENCE</scope>
    <source>
        <strain evidence="2">MPI-SDFR-AT-0073</strain>
    </source>
</reference>
<dbReference type="OrthoDB" id="9983560at2759"/>
<feature type="chain" id="PRO_5040441446" evidence="1">
    <location>
        <begin position="23"/>
        <end position="91"/>
    </location>
</feature>
<evidence type="ECO:0000313" key="3">
    <source>
        <dbReference type="Proteomes" id="UP000758603"/>
    </source>
</evidence>
<feature type="signal peptide" evidence="1">
    <location>
        <begin position="1"/>
        <end position="22"/>
    </location>
</feature>
<evidence type="ECO:0000313" key="2">
    <source>
        <dbReference type="EMBL" id="KAH6652392.1"/>
    </source>
</evidence>
<proteinExistence type="predicted"/>
<protein>
    <submittedName>
        <fullName evidence="2">Uncharacterized protein</fullName>
    </submittedName>
</protein>
<name>A0A9P8UI12_9PEZI</name>
<evidence type="ECO:0000256" key="1">
    <source>
        <dbReference type="SAM" id="SignalP"/>
    </source>
</evidence>
<dbReference type="AlphaFoldDB" id="A0A9P8UI12"/>
<sequence length="91" mass="9796">MEMAAHFASATVLSMVFALILAAPRDGTTCRHLPGDSGWPNSTAWSQLNQTVGGRLIATLPLGSTCHTKPFLDYNESKCEALQSAWTLTET</sequence>
<organism evidence="2 3">
    <name type="scientific">Truncatella angustata</name>
    <dbReference type="NCBI Taxonomy" id="152316"/>
    <lineage>
        <taxon>Eukaryota</taxon>
        <taxon>Fungi</taxon>
        <taxon>Dikarya</taxon>
        <taxon>Ascomycota</taxon>
        <taxon>Pezizomycotina</taxon>
        <taxon>Sordariomycetes</taxon>
        <taxon>Xylariomycetidae</taxon>
        <taxon>Amphisphaeriales</taxon>
        <taxon>Sporocadaceae</taxon>
        <taxon>Truncatella</taxon>
    </lineage>
</organism>
<comment type="caution">
    <text evidence="2">The sequence shown here is derived from an EMBL/GenBank/DDBJ whole genome shotgun (WGS) entry which is preliminary data.</text>
</comment>
<gene>
    <name evidence="2" type="ORF">BKA67DRAFT_354041</name>
</gene>
<dbReference type="EMBL" id="JAGPXC010000006">
    <property type="protein sequence ID" value="KAH6652392.1"/>
    <property type="molecule type" value="Genomic_DNA"/>
</dbReference>
<keyword evidence="1" id="KW-0732">Signal</keyword>
<dbReference type="RefSeq" id="XP_045956670.1">
    <property type="nucleotide sequence ID" value="XM_046096383.1"/>
</dbReference>
<accession>A0A9P8UI12</accession>
<keyword evidence="3" id="KW-1185">Reference proteome</keyword>
<dbReference type="Proteomes" id="UP000758603">
    <property type="component" value="Unassembled WGS sequence"/>
</dbReference>